<dbReference type="PANTHER" id="PTHR36617:SF7">
    <property type="entry name" value="OS01G0823550 PROTEIN"/>
    <property type="match status" value="1"/>
</dbReference>
<dbReference type="PANTHER" id="PTHR36617">
    <property type="entry name" value="PROTEIN, PUTATIVE-RELATED"/>
    <property type="match status" value="1"/>
</dbReference>
<dbReference type="EMBL" id="CM029041">
    <property type="protein sequence ID" value="KAG2623439.1"/>
    <property type="molecule type" value="Genomic_DNA"/>
</dbReference>
<accession>A0A8T0UT95</accession>
<dbReference type="AlphaFoldDB" id="A0A8T0UT95"/>
<proteinExistence type="predicted"/>
<evidence type="ECO:0000313" key="2">
    <source>
        <dbReference type="Proteomes" id="UP000823388"/>
    </source>
</evidence>
<evidence type="ECO:0000313" key="1">
    <source>
        <dbReference type="EMBL" id="KAG2623439.1"/>
    </source>
</evidence>
<name>A0A8T0UT95_PANVG</name>
<dbReference type="Proteomes" id="UP000823388">
    <property type="component" value="Chromosome 3K"/>
</dbReference>
<gene>
    <name evidence="1" type="ORF">PVAP13_3KG060727</name>
</gene>
<sequence length="237" mass="27755">MAGVEGRLLNDAVLLKWIWRLIDLLEDNDLCRQLLTAKYLKKRNLLSSKKDSGSQFWRGLQAVKHMIRLGLSFKVQSGGNAMFWEDVWLKNIPLRLEYPSLFQSCSEKEALERDFWDGEECTIPFCRPLSTEDMGVWEHLMSELEGVNIHDNRDTPVWLLEKSGVWSDERVYSTRTMYIFLSYRGVINKRMKKLWKSILPMKLKVFFGWQFRKGCKRGLLSNRRNGKETRIAISVGG</sequence>
<reference evidence="1 2" key="1">
    <citation type="submission" date="2020-05" db="EMBL/GenBank/DDBJ databases">
        <title>WGS assembly of Panicum virgatum.</title>
        <authorList>
            <person name="Lovell J.T."/>
            <person name="Jenkins J."/>
            <person name="Shu S."/>
            <person name="Juenger T.E."/>
            <person name="Schmutz J."/>
        </authorList>
    </citation>
    <scope>NUCLEOTIDE SEQUENCE [LARGE SCALE GENOMIC DNA]</scope>
    <source>
        <strain evidence="2">cv. AP13</strain>
    </source>
</reference>
<organism evidence="1 2">
    <name type="scientific">Panicum virgatum</name>
    <name type="common">Blackwell switchgrass</name>
    <dbReference type="NCBI Taxonomy" id="38727"/>
    <lineage>
        <taxon>Eukaryota</taxon>
        <taxon>Viridiplantae</taxon>
        <taxon>Streptophyta</taxon>
        <taxon>Embryophyta</taxon>
        <taxon>Tracheophyta</taxon>
        <taxon>Spermatophyta</taxon>
        <taxon>Magnoliopsida</taxon>
        <taxon>Liliopsida</taxon>
        <taxon>Poales</taxon>
        <taxon>Poaceae</taxon>
        <taxon>PACMAD clade</taxon>
        <taxon>Panicoideae</taxon>
        <taxon>Panicodae</taxon>
        <taxon>Paniceae</taxon>
        <taxon>Panicinae</taxon>
        <taxon>Panicum</taxon>
        <taxon>Panicum sect. Hiantes</taxon>
    </lineage>
</organism>
<keyword evidence="2" id="KW-1185">Reference proteome</keyword>
<protein>
    <submittedName>
        <fullName evidence="1">Uncharacterized protein</fullName>
    </submittedName>
</protein>
<comment type="caution">
    <text evidence="1">The sequence shown here is derived from an EMBL/GenBank/DDBJ whole genome shotgun (WGS) entry which is preliminary data.</text>
</comment>